<protein>
    <submittedName>
        <fullName evidence="5">Uncharacterized protein</fullName>
    </submittedName>
</protein>
<keyword evidence="2" id="KW-0119">Carbohydrate metabolism</keyword>
<sequence>MKKASTFQFLGKIYNFPSDAGFTIIYNTFRSFTIVRLMKATTAFASGSLLALSAAAPTRTENKRSATSDCSQYGETTVGNYIVYNDLWGQDNGSGSQCVTVTGVTDDSLEWSTTWSWSDNKNDVKSYSNAVVDTDSVQLSSISSMKSSWDWKYTGDSLTADVAYDMFTSSSANGSEEFEIMVWLANLNAGPISSSYSASGDAETIATPNVAGYDWSLYKGSNGAQTVYSFLPSDSINSFSGDVYEFFTYLINNQEFDESQYLVSAGAGTEAFVGQNAEFTVSAYSLEIETGSGSSSNAVASSSSSSAASSSAPVATSSAVALSTSSSAPATTTSASTSSAAPSSTALATSTTIAPSSSAVPTSTAAQQTQAASSSTPVAQPSSTSSAAADSNCNVKYVYV</sequence>
<dbReference type="EMBL" id="QWIM01000159">
    <property type="protein sequence ID" value="RMY38683.1"/>
    <property type="molecule type" value="Genomic_DNA"/>
</dbReference>
<evidence type="ECO:0000313" key="6">
    <source>
        <dbReference type="Proteomes" id="UP000276864"/>
    </source>
</evidence>
<reference evidence="6 7" key="1">
    <citation type="journal article" date="2018" name="BMC Genomics">
        <title>Genomic evidence for intraspecific hybridization in a clonal and extremely halotolerant yeast.</title>
        <authorList>
            <person name="Gostincar C."/>
            <person name="Stajich J.E."/>
            <person name="Zupancic J."/>
            <person name="Zalar P."/>
            <person name="Gunde-Cimerman N."/>
        </authorList>
    </citation>
    <scope>NUCLEOTIDE SEQUENCE [LARGE SCALE GENOMIC DNA]</scope>
    <source>
        <strain evidence="5 6">EXF-6651</strain>
        <strain evidence="4 7">EXF-6654</strain>
    </source>
</reference>
<keyword evidence="2" id="KW-0624">Polysaccharide degradation</keyword>
<evidence type="ECO:0000313" key="5">
    <source>
        <dbReference type="EMBL" id="RMY38683.1"/>
    </source>
</evidence>
<evidence type="ECO:0000256" key="2">
    <source>
        <dbReference type="RuleBase" id="RU361163"/>
    </source>
</evidence>
<dbReference type="InterPro" id="IPR002594">
    <property type="entry name" value="GH12"/>
</dbReference>
<dbReference type="PANTHER" id="PTHR34002:SF9">
    <property type="entry name" value="XYLOGLUCAN-SPECIFIC ENDO-BETA-1,4-GLUCANASE A"/>
    <property type="match status" value="1"/>
</dbReference>
<dbReference type="AlphaFoldDB" id="A0A3M7BFT8"/>
<dbReference type="Gene3D" id="2.60.120.180">
    <property type="match status" value="1"/>
</dbReference>
<evidence type="ECO:0000256" key="3">
    <source>
        <dbReference type="SAM" id="MobiDB-lite"/>
    </source>
</evidence>
<feature type="region of interest" description="Disordered" evidence="3">
    <location>
        <begin position="352"/>
        <end position="388"/>
    </location>
</feature>
<keyword evidence="2" id="KW-0378">Hydrolase</keyword>
<proteinExistence type="inferred from homology"/>
<comment type="caution">
    <text evidence="5">The sequence shown here is derived from an EMBL/GenBank/DDBJ whole genome shotgun (WGS) entry which is preliminary data.</text>
</comment>
<evidence type="ECO:0000256" key="1">
    <source>
        <dbReference type="ARBA" id="ARBA00005519"/>
    </source>
</evidence>
<name>A0A3M7BFT8_HORWE</name>
<dbReference type="SUPFAM" id="SSF49899">
    <property type="entry name" value="Concanavalin A-like lectins/glucanases"/>
    <property type="match status" value="1"/>
</dbReference>
<dbReference type="Proteomes" id="UP000282582">
    <property type="component" value="Unassembled WGS sequence"/>
</dbReference>
<organism evidence="5 6">
    <name type="scientific">Hortaea werneckii</name>
    <name type="common">Black yeast</name>
    <name type="synonym">Cladosporium werneckii</name>
    <dbReference type="NCBI Taxonomy" id="91943"/>
    <lineage>
        <taxon>Eukaryota</taxon>
        <taxon>Fungi</taxon>
        <taxon>Dikarya</taxon>
        <taxon>Ascomycota</taxon>
        <taxon>Pezizomycotina</taxon>
        <taxon>Dothideomycetes</taxon>
        <taxon>Dothideomycetidae</taxon>
        <taxon>Mycosphaerellales</taxon>
        <taxon>Teratosphaeriaceae</taxon>
        <taxon>Hortaea</taxon>
    </lineage>
</organism>
<keyword evidence="2" id="KW-0326">Glycosidase</keyword>
<dbReference type="InterPro" id="IPR013320">
    <property type="entry name" value="ConA-like_dom_sf"/>
</dbReference>
<dbReference type="PANTHER" id="PTHR34002">
    <property type="entry name" value="BLR1656 PROTEIN"/>
    <property type="match status" value="1"/>
</dbReference>
<accession>A0A3M7BFT8</accession>
<dbReference type="InterPro" id="IPR013319">
    <property type="entry name" value="GH11/12"/>
</dbReference>
<dbReference type="VEuPathDB" id="FungiDB:BTJ68_01718"/>
<evidence type="ECO:0000313" key="4">
    <source>
        <dbReference type="EMBL" id="RMY12718.1"/>
    </source>
</evidence>
<dbReference type="Proteomes" id="UP000276864">
    <property type="component" value="Unassembled WGS sequence"/>
</dbReference>
<dbReference type="Pfam" id="PF01670">
    <property type="entry name" value="Glyco_hydro_12"/>
    <property type="match status" value="1"/>
</dbReference>
<comment type="similarity">
    <text evidence="1 2">Belongs to the glycosyl hydrolase 12 (cellulase H) family.</text>
</comment>
<dbReference type="GO" id="GO:0008810">
    <property type="term" value="F:cellulase activity"/>
    <property type="evidence" value="ECO:0007669"/>
    <property type="project" value="InterPro"/>
</dbReference>
<dbReference type="GO" id="GO:0000272">
    <property type="term" value="P:polysaccharide catabolic process"/>
    <property type="evidence" value="ECO:0007669"/>
    <property type="project" value="UniProtKB-KW"/>
</dbReference>
<evidence type="ECO:0000313" key="7">
    <source>
        <dbReference type="Proteomes" id="UP000282582"/>
    </source>
</evidence>
<dbReference type="EMBL" id="QWIK01000123">
    <property type="protein sequence ID" value="RMY12718.1"/>
    <property type="molecule type" value="Genomic_DNA"/>
</dbReference>
<gene>
    <name evidence="5" type="ORF">D0866_02436</name>
    <name evidence="4" type="ORF">D0868_02423</name>
</gene>